<accession>A0AAW4RMJ4</accession>
<protein>
    <recommendedName>
        <fullName evidence="3">CBS domain-containing protein</fullName>
    </recommendedName>
</protein>
<evidence type="ECO:0000313" key="2">
    <source>
        <dbReference type="Proteomes" id="UP000825388"/>
    </source>
</evidence>
<dbReference type="EMBL" id="LOKL01000035">
    <property type="protein sequence ID" value="MBZ3923326.1"/>
    <property type="molecule type" value="Genomic_DNA"/>
</dbReference>
<gene>
    <name evidence="1" type="ORF">Xseb_05695</name>
</gene>
<proteinExistence type="predicted"/>
<organism evidence="1 2">
    <name type="scientific">Xanthomonas citri pv. sesbaniae</name>
    <dbReference type="NCBI Taxonomy" id="473425"/>
    <lineage>
        <taxon>Bacteria</taxon>
        <taxon>Pseudomonadati</taxon>
        <taxon>Pseudomonadota</taxon>
        <taxon>Gammaproteobacteria</taxon>
        <taxon>Lysobacterales</taxon>
        <taxon>Lysobacteraceae</taxon>
        <taxon>Xanthomonas</taxon>
    </lineage>
</organism>
<reference evidence="1" key="1">
    <citation type="submission" date="2015-12" db="EMBL/GenBank/DDBJ databases">
        <authorList>
            <person name="Bansal K."/>
            <person name="Midha S."/>
            <person name="Patil P.B."/>
        </authorList>
    </citation>
    <scope>NUCLEOTIDE SEQUENCE</scope>
    <source>
        <strain evidence="1">LMG867</strain>
    </source>
</reference>
<evidence type="ECO:0008006" key="3">
    <source>
        <dbReference type="Google" id="ProtNLM"/>
    </source>
</evidence>
<dbReference type="AlphaFoldDB" id="A0AAW4RMJ4"/>
<name>A0AAW4RMJ4_XANCI</name>
<evidence type="ECO:0000313" key="1">
    <source>
        <dbReference type="EMBL" id="MBZ3923326.1"/>
    </source>
</evidence>
<comment type="caution">
    <text evidence="1">The sequence shown here is derived from an EMBL/GenBank/DDBJ whole genome shotgun (WGS) entry which is preliminary data.</text>
</comment>
<sequence length="166" mass="18360">MGYSFSTWRLHLCGENIRSARDVGWVRNLSAGKMRRKDANHTAHDTSVAEFPAAVPVGFHATHGAGRCTRTLCRRGAAGRAACRQRAAGRTARDYAKHRDAALLANTDIVAIMKVFDTPQADELAVIDSDRKVLGVLREGLVRKRYAEELKKRGRELMGERAVSDD</sequence>
<dbReference type="Proteomes" id="UP000825388">
    <property type="component" value="Unassembled WGS sequence"/>
</dbReference>